<name>A0A6B3TRM9_9BACI</name>
<protein>
    <submittedName>
        <fullName evidence="2">PilN domain-containing protein</fullName>
    </submittedName>
</protein>
<dbReference type="RefSeq" id="WP_163250844.1">
    <property type="nucleotide sequence ID" value="NZ_JAAIUV010000006.1"/>
</dbReference>
<dbReference type="AlphaFoldDB" id="A0A6B3TRM9"/>
<evidence type="ECO:0000313" key="2">
    <source>
        <dbReference type="EMBL" id="NEX78357.1"/>
    </source>
</evidence>
<organism evidence="2 3">
    <name type="scientific">Neobacillus thermocopriae</name>
    <dbReference type="NCBI Taxonomy" id="1215031"/>
    <lineage>
        <taxon>Bacteria</taxon>
        <taxon>Bacillati</taxon>
        <taxon>Bacillota</taxon>
        <taxon>Bacilli</taxon>
        <taxon>Bacillales</taxon>
        <taxon>Bacillaceae</taxon>
        <taxon>Neobacillus</taxon>
    </lineage>
</organism>
<keyword evidence="1" id="KW-0812">Transmembrane</keyword>
<sequence length="186" mass="21418">MEVSINLLPKQNIRKEKRAIYLIPVLGIAVVCITTILLMYQYMDKKDSIKELSEKITSQSSARDQARIEYIEKTTGFTKYNFTEKYKQLNQFLHSIYKDTIYVHEAIVKLLPDQANVIGYTYLNDGELTLTATFNSKGDSALFLHRLYSCELVEKAELESITADDEDVLYESIFHIKLNTLAGEEK</sequence>
<keyword evidence="1" id="KW-0472">Membrane</keyword>
<reference evidence="2" key="1">
    <citation type="submission" date="2020-02" db="EMBL/GenBank/DDBJ databases">
        <title>Bacillus sedimentmangrovi sp. nov., isolated from sediment of the mangrove ecosystem.</title>
        <authorList>
            <person name="Liu G."/>
        </authorList>
    </citation>
    <scope>NUCLEOTIDE SEQUENCE [LARGE SCALE GENOMIC DNA]</scope>
    <source>
        <strain evidence="2">SgZ-7</strain>
    </source>
</reference>
<feature type="transmembrane region" description="Helical" evidence="1">
    <location>
        <begin position="20"/>
        <end position="40"/>
    </location>
</feature>
<accession>A0A6B3TRM9</accession>
<evidence type="ECO:0000313" key="3">
    <source>
        <dbReference type="Proteomes" id="UP000481621"/>
    </source>
</evidence>
<keyword evidence="1" id="KW-1133">Transmembrane helix</keyword>
<proteinExistence type="predicted"/>
<gene>
    <name evidence="2" type="ORF">G4Z05_05540</name>
</gene>
<dbReference type="EMBL" id="JAAIUV010000006">
    <property type="protein sequence ID" value="NEX78357.1"/>
    <property type="molecule type" value="Genomic_DNA"/>
</dbReference>
<evidence type="ECO:0000256" key="1">
    <source>
        <dbReference type="SAM" id="Phobius"/>
    </source>
</evidence>
<dbReference type="Proteomes" id="UP000481621">
    <property type="component" value="Unassembled WGS sequence"/>
</dbReference>
<comment type="caution">
    <text evidence="2">The sequence shown here is derived from an EMBL/GenBank/DDBJ whole genome shotgun (WGS) entry which is preliminary data.</text>
</comment>
<keyword evidence="3" id="KW-1185">Reference proteome</keyword>